<organism evidence="6 7">
    <name type="scientific">Bradyrhizobium jicamae</name>
    <dbReference type="NCBI Taxonomy" id="280332"/>
    <lineage>
        <taxon>Bacteria</taxon>
        <taxon>Pseudomonadati</taxon>
        <taxon>Pseudomonadota</taxon>
        <taxon>Alphaproteobacteria</taxon>
        <taxon>Hyphomicrobiales</taxon>
        <taxon>Nitrobacteraceae</taxon>
        <taxon>Bradyrhizobium</taxon>
    </lineage>
</organism>
<dbReference type="Gene3D" id="3.40.50.300">
    <property type="entry name" value="P-loop containing nucleotide triphosphate hydrolases"/>
    <property type="match status" value="1"/>
</dbReference>
<dbReference type="RefSeq" id="WP_212495236.1">
    <property type="nucleotide sequence ID" value="NZ_JAFCJH010000070.1"/>
</dbReference>
<keyword evidence="1" id="KW-0813">Transport</keyword>
<evidence type="ECO:0000313" key="7">
    <source>
        <dbReference type="Proteomes" id="UP001315278"/>
    </source>
</evidence>
<dbReference type="InterPro" id="IPR027417">
    <property type="entry name" value="P-loop_NTPase"/>
</dbReference>
<gene>
    <name evidence="6" type="ORF">JQ615_37620</name>
</gene>
<accession>A0ABS5FW69</accession>
<proteinExistence type="predicted"/>
<dbReference type="InterPro" id="IPR051120">
    <property type="entry name" value="ABC_AA/LPS_Transport"/>
</dbReference>
<dbReference type="InterPro" id="IPR003439">
    <property type="entry name" value="ABC_transporter-like_ATP-bd"/>
</dbReference>
<dbReference type="Pfam" id="PF12399">
    <property type="entry name" value="BCA_ABC_TP_C"/>
    <property type="match status" value="1"/>
</dbReference>
<dbReference type="Pfam" id="PF00005">
    <property type="entry name" value="ABC_tran"/>
    <property type="match status" value="1"/>
</dbReference>
<dbReference type="SMART" id="SM00382">
    <property type="entry name" value="AAA"/>
    <property type="match status" value="1"/>
</dbReference>
<keyword evidence="2" id="KW-0547">Nucleotide-binding</keyword>
<dbReference type="GO" id="GO:0005524">
    <property type="term" value="F:ATP binding"/>
    <property type="evidence" value="ECO:0007669"/>
    <property type="project" value="UniProtKB-KW"/>
</dbReference>
<dbReference type="SUPFAM" id="SSF52540">
    <property type="entry name" value="P-loop containing nucleoside triphosphate hydrolases"/>
    <property type="match status" value="1"/>
</dbReference>
<dbReference type="PANTHER" id="PTHR45772">
    <property type="entry name" value="CONSERVED COMPONENT OF ABC TRANSPORTER FOR NATURAL AMINO ACIDS-RELATED"/>
    <property type="match status" value="1"/>
</dbReference>
<dbReference type="CDD" id="cd03219">
    <property type="entry name" value="ABC_Mj1267_LivG_branched"/>
    <property type="match status" value="1"/>
</dbReference>
<evidence type="ECO:0000256" key="1">
    <source>
        <dbReference type="ARBA" id="ARBA00022448"/>
    </source>
</evidence>
<name>A0ABS5FW69_9BRAD</name>
<comment type="function">
    <text evidence="4">Involved in beta-(1--&gt;2)glucan export. Transmembrane domains (TMD) form a pore in the inner membrane and the ATP-binding domain (NBD) is responsible for energy generation.</text>
</comment>
<comment type="caution">
    <text evidence="6">The sequence shown here is derived from an EMBL/GenBank/DDBJ whole genome shotgun (WGS) entry which is preliminary data.</text>
</comment>
<evidence type="ECO:0000313" key="6">
    <source>
        <dbReference type="EMBL" id="MBR0801094.1"/>
    </source>
</evidence>
<evidence type="ECO:0000256" key="2">
    <source>
        <dbReference type="ARBA" id="ARBA00022741"/>
    </source>
</evidence>
<feature type="domain" description="ABC transporter" evidence="5">
    <location>
        <begin position="5"/>
        <end position="252"/>
    </location>
</feature>
<sequence length="264" mass="28032">MSGGLVAKGMEVSFGGVRALRGVDIVVSPGAVMGLIGRNGSGKSTLFNCITGFVRPSGGRVSVDGKDITGMRPHQVVAKGVGRTFQTPRLEARTSVLTAVTCGLYASVRSSLVGALFGSPWAMREERLLRERAEAEMERLGLAHLRHVEVGKLSLGLLRLVEVARCLVSGARFIMLDEPAAGLTSVEKDRLATEVRAVAARGLGVLLVEHNIDMVRQLCRSVAVLETGNVLCQGTPDEVLRNDDVIRSYLGALGDIEDAAGGWQ</sequence>
<dbReference type="EMBL" id="JAFCJH010000070">
    <property type="protein sequence ID" value="MBR0801094.1"/>
    <property type="molecule type" value="Genomic_DNA"/>
</dbReference>
<dbReference type="InterPro" id="IPR032823">
    <property type="entry name" value="BCA_ABC_TP_C"/>
</dbReference>
<evidence type="ECO:0000259" key="5">
    <source>
        <dbReference type="PROSITE" id="PS50893"/>
    </source>
</evidence>
<keyword evidence="3 6" id="KW-0067">ATP-binding</keyword>
<evidence type="ECO:0000256" key="4">
    <source>
        <dbReference type="ARBA" id="ARBA00024722"/>
    </source>
</evidence>
<keyword evidence="7" id="KW-1185">Reference proteome</keyword>
<dbReference type="Proteomes" id="UP001315278">
    <property type="component" value="Unassembled WGS sequence"/>
</dbReference>
<evidence type="ECO:0000256" key="3">
    <source>
        <dbReference type="ARBA" id="ARBA00022840"/>
    </source>
</evidence>
<dbReference type="InterPro" id="IPR003593">
    <property type="entry name" value="AAA+_ATPase"/>
</dbReference>
<reference evidence="7" key="1">
    <citation type="journal article" date="2021" name="ISME J.">
        <title>Evolutionary origin and ecological implication of a unique nif island in free-living Bradyrhizobium lineages.</title>
        <authorList>
            <person name="Tao J."/>
        </authorList>
    </citation>
    <scope>NUCLEOTIDE SEQUENCE [LARGE SCALE GENOMIC DNA]</scope>
    <source>
        <strain evidence="7">SZCCT0434</strain>
    </source>
</reference>
<dbReference type="PROSITE" id="PS50893">
    <property type="entry name" value="ABC_TRANSPORTER_2"/>
    <property type="match status" value="1"/>
</dbReference>
<protein>
    <submittedName>
        <fullName evidence="6">ABC transporter ATP-binding protein</fullName>
    </submittedName>
</protein>